<dbReference type="OrthoDB" id="2425600at2759"/>
<evidence type="ECO:0000313" key="2">
    <source>
        <dbReference type="Proteomes" id="UP000789396"/>
    </source>
</evidence>
<dbReference type="Proteomes" id="UP000789396">
    <property type="component" value="Unassembled WGS sequence"/>
</dbReference>
<proteinExistence type="predicted"/>
<reference evidence="1" key="1">
    <citation type="submission" date="2021-06" db="EMBL/GenBank/DDBJ databases">
        <authorList>
            <person name="Kallberg Y."/>
            <person name="Tangrot J."/>
            <person name="Rosling A."/>
        </authorList>
    </citation>
    <scope>NUCLEOTIDE SEQUENCE</scope>
    <source>
        <strain evidence="1">IN212</strain>
    </source>
</reference>
<accession>A0A9N8VS86</accession>
<protein>
    <submittedName>
        <fullName evidence="1">945_t:CDS:1</fullName>
    </submittedName>
</protein>
<keyword evidence="2" id="KW-1185">Reference proteome</keyword>
<sequence length="130" mass="15330">MSQLHTTMNRHHQLKEIKLSIKQHKQNNVALPILNENNNISVVDNDSDDKTEVNEKNKQVISVDKWDKIIQRWINMISEEDENAIDTIDDNNVKQIFYNTNHPAINNDAKWKLETLFKDDICDPEFIFDL</sequence>
<organism evidence="1 2">
    <name type="scientific">Racocetra fulgida</name>
    <dbReference type="NCBI Taxonomy" id="60492"/>
    <lineage>
        <taxon>Eukaryota</taxon>
        <taxon>Fungi</taxon>
        <taxon>Fungi incertae sedis</taxon>
        <taxon>Mucoromycota</taxon>
        <taxon>Glomeromycotina</taxon>
        <taxon>Glomeromycetes</taxon>
        <taxon>Diversisporales</taxon>
        <taxon>Gigasporaceae</taxon>
        <taxon>Racocetra</taxon>
    </lineage>
</organism>
<dbReference type="EMBL" id="CAJVPZ010000418">
    <property type="protein sequence ID" value="CAG8464578.1"/>
    <property type="molecule type" value="Genomic_DNA"/>
</dbReference>
<comment type="caution">
    <text evidence="1">The sequence shown here is derived from an EMBL/GenBank/DDBJ whole genome shotgun (WGS) entry which is preliminary data.</text>
</comment>
<evidence type="ECO:0000313" key="1">
    <source>
        <dbReference type="EMBL" id="CAG8464578.1"/>
    </source>
</evidence>
<name>A0A9N8VS86_9GLOM</name>
<dbReference type="AlphaFoldDB" id="A0A9N8VS86"/>
<gene>
    <name evidence="1" type="ORF">RFULGI_LOCUS835</name>
</gene>